<name>A0A0M4THG4_9NOSO</name>
<dbReference type="Gene3D" id="1.20.140.10">
    <property type="entry name" value="Butyryl-CoA Dehydrogenase, subunit A, domain 3"/>
    <property type="match status" value="1"/>
</dbReference>
<protein>
    <submittedName>
        <fullName evidence="6">Acyl-CoA dehydrogenase</fullName>
    </submittedName>
</protein>
<dbReference type="InterPro" id="IPR013107">
    <property type="entry name" value="Acyl-CoA_DH_C"/>
</dbReference>
<sequence>MSQVQQLLLETFVNQGLETSLSLFDQVKTLSQDFATRAAVHDKDSSFPFENFTALHQAGLLGLTIPRDLGGQDLGLTSICQVIEGIASGDASTALVLNMHYLQHAKANRNRSWHPEVYKKVCREAIANPALINAARVEPELGTPARGGLPATTAQKTAQGWLLTGHKQYTTGSPILSYFVVWAKTTADEPQVGNFLVPRDLPGLRIVETWDHLGMRATGSHDLILENVLIPDEYALDIRPISVKSPPDPMTAVWNSLTLSALYLGVATAGRDWLIEYLGDRTPSNLGTPLASLSRFQIAVGEIEALLYANRQLIYNLAQAVDKGESEANVELQAQAVKYLSTTNSIRAVEIGLELIGNPGLMKKNPLERHYRDVLCSRIHTPQNDVICQSLGKAVLNKSDEC</sequence>
<dbReference type="InterPro" id="IPR046373">
    <property type="entry name" value="Acyl-CoA_Oxase/DH_mid-dom_sf"/>
</dbReference>
<reference evidence="6 7" key="2">
    <citation type="journal article" date="2016" name="Genome Announc.">
        <title>Draft Genome Sequence of the N2-Fixing Cyanobacterium Nostoc piscinale CENA21, Isolated from the Brazilian Amazon Floodplain.</title>
        <authorList>
            <person name="Leao T."/>
            <person name="Guimaraes P.I."/>
            <person name="de Melo A.G."/>
            <person name="Ramos R.T."/>
            <person name="Leao P.N."/>
            <person name="Silva A."/>
            <person name="Fiore M.F."/>
            <person name="Schneider M.P."/>
        </authorList>
    </citation>
    <scope>NUCLEOTIDE SEQUENCE [LARGE SCALE GENOMIC DNA]</scope>
    <source>
        <strain evidence="6 7">CENA21</strain>
    </source>
</reference>
<dbReference type="KEGG" id="npz:ACX27_01280"/>
<keyword evidence="1" id="KW-0285">Flavoprotein</keyword>
<evidence type="ECO:0000259" key="4">
    <source>
        <dbReference type="Pfam" id="PF02771"/>
    </source>
</evidence>
<dbReference type="EMBL" id="CP012036">
    <property type="protein sequence ID" value="ALF51786.1"/>
    <property type="molecule type" value="Genomic_DNA"/>
</dbReference>
<dbReference type="Gene3D" id="1.10.540.10">
    <property type="entry name" value="Acyl-CoA dehydrogenase/oxidase, N-terminal domain"/>
    <property type="match status" value="1"/>
</dbReference>
<dbReference type="CDD" id="cd00567">
    <property type="entry name" value="ACAD"/>
    <property type="match status" value="1"/>
</dbReference>
<dbReference type="PANTHER" id="PTHR43884:SF25">
    <property type="entry name" value="ACYL-COA DEHYDROGENASE YDBM-RELATED"/>
    <property type="match status" value="1"/>
</dbReference>
<dbReference type="Pfam" id="PF08028">
    <property type="entry name" value="Acyl-CoA_dh_2"/>
    <property type="match status" value="1"/>
</dbReference>
<accession>A0A0M4THG4</accession>
<evidence type="ECO:0000256" key="1">
    <source>
        <dbReference type="ARBA" id="ARBA00022630"/>
    </source>
</evidence>
<reference evidence="7" key="1">
    <citation type="submission" date="2015-07" db="EMBL/GenBank/DDBJ databases">
        <title>Genome Of Nitrogen-Fixing Cyanobacterium Nostoc piscinale CENA21 From Solimoes/Amazon River Floodplain Sediments And Comparative Genomics To Uncover Biosynthetic Natural Products Potential.</title>
        <authorList>
            <person name="Leao T.F."/>
            <person name="Leao P.N."/>
            <person name="Guimaraes P.I."/>
            <person name="de Melo A.G.C."/>
            <person name="Ramos R.T.J."/>
            <person name="Silva A."/>
            <person name="Fiore M.F."/>
            <person name="Schneider M.P.C."/>
        </authorList>
    </citation>
    <scope>NUCLEOTIDE SEQUENCE [LARGE SCALE GENOMIC DNA]</scope>
    <source>
        <strain evidence="7">CENA21</strain>
    </source>
</reference>
<dbReference type="InterPro" id="IPR006091">
    <property type="entry name" value="Acyl-CoA_Oxase/DH_mid-dom"/>
</dbReference>
<dbReference type="STRING" id="224013.ACX27_01280"/>
<dbReference type="PATRIC" id="fig|224013.5.peg.311"/>
<dbReference type="RefSeq" id="WP_062287363.1">
    <property type="nucleotide sequence ID" value="NZ_CP012036.1"/>
</dbReference>
<dbReference type="Proteomes" id="UP000062645">
    <property type="component" value="Chromosome"/>
</dbReference>
<evidence type="ECO:0000259" key="3">
    <source>
        <dbReference type="Pfam" id="PF02770"/>
    </source>
</evidence>
<dbReference type="OrthoDB" id="9785203at2"/>
<evidence type="ECO:0000313" key="7">
    <source>
        <dbReference type="Proteomes" id="UP000062645"/>
    </source>
</evidence>
<feature type="domain" description="Acyl-CoA oxidase/dehydrogenase middle" evidence="3">
    <location>
        <begin position="138"/>
        <end position="228"/>
    </location>
</feature>
<dbReference type="AlphaFoldDB" id="A0A0M4THG4"/>
<dbReference type="Gene3D" id="2.40.110.10">
    <property type="entry name" value="Butyryl-CoA Dehydrogenase, subunit A, domain 2"/>
    <property type="match status" value="1"/>
</dbReference>
<dbReference type="GO" id="GO:0050660">
    <property type="term" value="F:flavin adenine dinucleotide binding"/>
    <property type="evidence" value="ECO:0007669"/>
    <property type="project" value="InterPro"/>
</dbReference>
<dbReference type="InterPro" id="IPR037069">
    <property type="entry name" value="AcylCoA_DH/ox_N_sf"/>
</dbReference>
<dbReference type="InterPro" id="IPR013786">
    <property type="entry name" value="AcylCoA_DH/ox_N"/>
</dbReference>
<dbReference type="InterPro" id="IPR009100">
    <property type="entry name" value="AcylCoA_DH/oxidase_NM_dom_sf"/>
</dbReference>
<dbReference type="SUPFAM" id="SSF47203">
    <property type="entry name" value="Acyl-CoA dehydrogenase C-terminal domain-like"/>
    <property type="match status" value="1"/>
</dbReference>
<evidence type="ECO:0000313" key="6">
    <source>
        <dbReference type="EMBL" id="ALF51786.1"/>
    </source>
</evidence>
<evidence type="ECO:0000256" key="2">
    <source>
        <dbReference type="ARBA" id="ARBA00023002"/>
    </source>
</evidence>
<evidence type="ECO:0000259" key="5">
    <source>
        <dbReference type="Pfam" id="PF08028"/>
    </source>
</evidence>
<dbReference type="Pfam" id="PF02770">
    <property type="entry name" value="Acyl-CoA_dh_M"/>
    <property type="match status" value="1"/>
</dbReference>
<organism evidence="6 7">
    <name type="scientific">Nostoc piscinale CENA21</name>
    <dbReference type="NCBI Taxonomy" id="224013"/>
    <lineage>
        <taxon>Bacteria</taxon>
        <taxon>Bacillati</taxon>
        <taxon>Cyanobacteriota</taxon>
        <taxon>Cyanophyceae</taxon>
        <taxon>Nostocales</taxon>
        <taxon>Nostocaceae</taxon>
        <taxon>Nostoc</taxon>
    </lineage>
</organism>
<dbReference type="PANTHER" id="PTHR43884">
    <property type="entry name" value="ACYL-COA DEHYDROGENASE"/>
    <property type="match status" value="1"/>
</dbReference>
<keyword evidence="7" id="KW-1185">Reference proteome</keyword>
<dbReference type="PIRSF" id="PIRSF016578">
    <property type="entry name" value="HsaA"/>
    <property type="match status" value="1"/>
</dbReference>
<proteinExistence type="predicted"/>
<dbReference type="InterPro" id="IPR036250">
    <property type="entry name" value="AcylCo_DH-like_C"/>
</dbReference>
<feature type="domain" description="Acyl-CoA dehydrogenase/oxidase N-terminal" evidence="4">
    <location>
        <begin position="29"/>
        <end position="100"/>
    </location>
</feature>
<gene>
    <name evidence="6" type="ORF">ACX27_01280</name>
</gene>
<dbReference type="SUPFAM" id="SSF56645">
    <property type="entry name" value="Acyl-CoA dehydrogenase NM domain-like"/>
    <property type="match status" value="1"/>
</dbReference>
<keyword evidence="2" id="KW-0560">Oxidoreductase</keyword>
<feature type="domain" description="Acyl-CoA dehydrogenase C-terminal" evidence="5">
    <location>
        <begin position="257"/>
        <end position="381"/>
    </location>
</feature>
<dbReference type="GO" id="GO:0003995">
    <property type="term" value="F:acyl-CoA dehydrogenase activity"/>
    <property type="evidence" value="ECO:0007669"/>
    <property type="project" value="TreeGrafter"/>
</dbReference>
<dbReference type="Pfam" id="PF02771">
    <property type="entry name" value="Acyl-CoA_dh_N"/>
    <property type="match status" value="1"/>
</dbReference>